<dbReference type="Proteomes" id="UP000583929">
    <property type="component" value="Unassembled WGS sequence"/>
</dbReference>
<feature type="binding site" evidence="13">
    <location>
        <position position="1930"/>
    </location>
    <ligand>
        <name>Mn(2+)</name>
        <dbReference type="ChEBI" id="CHEBI:29035"/>
    </ligand>
</feature>
<feature type="transmembrane region" description="Helical" evidence="15">
    <location>
        <begin position="25"/>
        <end position="44"/>
    </location>
</feature>
<dbReference type="Pfam" id="PF03552">
    <property type="entry name" value="Cellulose_synt"/>
    <property type="match status" value="7"/>
</dbReference>
<dbReference type="Gene3D" id="3.90.550.10">
    <property type="entry name" value="Spore Coat Polysaccharide Biosynthesis Protein SpsA, Chain A"/>
    <property type="match status" value="6"/>
</dbReference>
<feature type="active site" evidence="11">
    <location>
        <position position="2104"/>
    </location>
</feature>
<dbReference type="SUPFAM" id="SSF53448">
    <property type="entry name" value="Nucleotide-diphospho-sugar transferases"/>
    <property type="match status" value="3"/>
</dbReference>
<evidence type="ECO:0000256" key="2">
    <source>
        <dbReference type="ARBA" id="ARBA00022676"/>
    </source>
</evidence>
<evidence type="ECO:0000256" key="9">
    <source>
        <dbReference type="ARBA" id="ARBA00037405"/>
    </source>
</evidence>
<feature type="transmembrane region" description="Helical" evidence="15">
    <location>
        <begin position="735"/>
        <end position="754"/>
    </location>
</feature>
<evidence type="ECO:0000313" key="16">
    <source>
        <dbReference type="EMBL" id="KAF4379161.1"/>
    </source>
</evidence>
<evidence type="ECO:0000256" key="3">
    <source>
        <dbReference type="ARBA" id="ARBA00022679"/>
    </source>
</evidence>
<feature type="transmembrane region" description="Helical" evidence="15">
    <location>
        <begin position="2372"/>
        <end position="2389"/>
    </location>
</feature>
<feature type="transmembrane region" description="Helical" evidence="15">
    <location>
        <begin position="528"/>
        <end position="545"/>
    </location>
</feature>
<feature type="transmembrane region" description="Helical" evidence="15">
    <location>
        <begin position="1666"/>
        <end position="1683"/>
    </location>
</feature>
<evidence type="ECO:0000313" key="17">
    <source>
        <dbReference type="Proteomes" id="UP000583929"/>
    </source>
</evidence>
<feature type="transmembrane region" description="Helical" evidence="15">
    <location>
        <begin position="1695"/>
        <end position="1723"/>
    </location>
</feature>
<evidence type="ECO:0000256" key="15">
    <source>
        <dbReference type="SAM" id="Phobius"/>
    </source>
</evidence>
<feature type="active site" evidence="11">
    <location>
        <position position="1790"/>
    </location>
</feature>
<comment type="subcellular location">
    <subcellularLocation>
        <location evidence="1">Golgi apparatus membrane</location>
        <topology evidence="1">Multi-pass membrane protein</topology>
    </subcellularLocation>
</comment>
<proteinExistence type="inferred from homology"/>
<name>A0A7J6G862_CANSA</name>
<dbReference type="GO" id="GO:0016760">
    <property type="term" value="F:cellulose synthase (UDP-forming) activity"/>
    <property type="evidence" value="ECO:0007669"/>
    <property type="project" value="InterPro"/>
</dbReference>
<feature type="transmembrane region" description="Helical" evidence="15">
    <location>
        <begin position="658"/>
        <end position="683"/>
    </location>
</feature>
<feature type="compositionally biased region" description="Low complexity" evidence="14">
    <location>
        <begin position="1484"/>
        <end position="1493"/>
    </location>
</feature>
<evidence type="ECO:0000256" key="7">
    <source>
        <dbReference type="ARBA" id="ARBA00023136"/>
    </source>
</evidence>
<evidence type="ECO:0000256" key="4">
    <source>
        <dbReference type="ARBA" id="ARBA00022692"/>
    </source>
</evidence>
<accession>A0A7J6G862</accession>
<dbReference type="GO" id="GO:0030244">
    <property type="term" value="P:cellulose biosynthetic process"/>
    <property type="evidence" value="ECO:0007669"/>
    <property type="project" value="InterPro"/>
</dbReference>
<dbReference type="PANTHER" id="PTHR13301">
    <property type="entry name" value="X-BOX TRANSCRIPTION FACTOR-RELATED"/>
    <property type="match status" value="1"/>
</dbReference>
<gene>
    <name evidence="16" type="ORF">G4B88_010555</name>
</gene>
<protein>
    <recommendedName>
        <fullName evidence="18">Cellulose synthase</fullName>
    </recommendedName>
</protein>
<feature type="transmembrane region" description="Helical" evidence="15">
    <location>
        <begin position="1249"/>
        <end position="1267"/>
    </location>
</feature>
<dbReference type="InterPro" id="IPR005150">
    <property type="entry name" value="Cellulose_synth"/>
</dbReference>
<dbReference type="FunFam" id="3.90.550.10:FF:000112">
    <property type="entry name" value="Cellulose synthase-like protein E1"/>
    <property type="match status" value="3"/>
</dbReference>
<feature type="transmembrane region" description="Helical" evidence="15">
    <location>
        <begin position="2339"/>
        <end position="2360"/>
    </location>
</feature>
<dbReference type="GO" id="GO:0000139">
    <property type="term" value="C:Golgi membrane"/>
    <property type="evidence" value="ECO:0007669"/>
    <property type="project" value="UniProtKB-SubCell"/>
</dbReference>
<evidence type="ECO:0000256" key="14">
    <source>
        <dbReference type="SAM" id="MobiDB-lite"/>
    </source>
</evidence>
<evidence type="ECO:0000256" key="12">
    <source>
        <dbReference type="PIRSR" id="PIRSR605150-2"/>
    </source>
</evidence>
<feature type="transmembrane region" description="Helical" evidence="15">
    <location>
        <begin position="496"/>
        <end position="516"/>
    </location>
</feature>
<sequence>MGKNHGDDDDLPLFETKSAKSRTQFRLFVGTMLVGIFSIFVYRLRYMPFPTKEEEGALVILLVWIGLFVSELWFTLYWFVTLVVRWNPVYRHTFKDRLIHKYDEKDLPGVDIFVCTADPKAEPPLMVVNTVLSVMAYDYPPHRLSVYLSDDGASELTFYALLEAFEFSKEWLPFCNKFKVEPRSPEAYFTNNKASQPLDVDDHRDQWTSIKHAHYFPMHICFVQIIIDGRDPKAVDIDGHALPTLVYLAREKRPQYHHNFKAGAMNSLIRVSAQISNAPIILNVDCDMYSNYSESVIDAMCFFLDKEKGHEIAYIQFPQAFENLTENDIYSGSLRLIMEVDLRGFDSNGGPCYIGTGCFHRRESLSGKKYEASNKVLLEWKRKNEDKGISAEALEETCKLLASCTYEENTSWGKEMGVMYGCAVEDILTGLVIQCRGWKSVYYNPIRKAFLGVAPITLQQTLVQHKRWGEGNLQIFLSKYCPLTYGYKKIPLGLQLSYFISLLWSLNCFASLYYVIVPSLFLLKGISLFPQISNIWGLSFLYVFFGNRVYSLGELLMCGGTYREWLNYQRMWLFKRTTSYFFSVLDHVIRLLGFTDATFIVTAKVVDDDVSERYERELIEFGTTSPMFTILTTLALLNALGLIWGLKRLVFTDQSLVLNPFVLQASLCALLVFINMPIYQAIFLRKDKGRLPNSVIYQSIMLTLVACSIVKNMDKNHDDDGYLPLFETKSAKSRTQFRLFVVSMLVGICSIFVYRLRYMPFPTKEEEEGAVVILLVWIGLFVSELWFTLYWFVTLVVRWNPVYRHTFKDRLILKYGEKDLPGVDIFVCTADPKAEPPLMVVNTVLSVMAYDYPPHKLSVYLSDDGASELTFYALLEASEFSKEWLPFCNKFKVEPRSPEAYFTEIKVSQPLDDDDDHNPNHSQWASIKRLYGDMKTRIESATKVGQISEIMRREHKGFCEWDSILSKRDHQTIIQILIDGRDPKAVDIDQHRLPTLVYLAREKRPQYHHNFKAGAMNSLIRVSGQISNAPIILNVDCDMYSNNSESVRDAMCFFLDEKKGQEIAYIQFPQAFENITENDIYNNSLRDLMEVDLRGFDSNGGPCYIGTGCFHRRESLSGKKYNEANKILLDCKRKSEDEGISAEALEETSKVLANCSYEENTLWGKEMGLMYGCLVEDMLTGLVIQCRGWRSVYYSPERKAFLGAAPTTLLQVLVQQKRWAEGDLQILLSRYCPLTYGYGKIPLGLRLSYLVYFLWSLNCFASLYYVIVPSLCLLKGISLFPQMSNIWFVPFVYVFFGNRVYSLGEHLMCGGSYREWFNCQRMWLFKRTTSFFFGFLDNMIRLLGYSGATFIITAKVVDDDVSERYKKELIEFGTTSPMFTILTTLALLNALGLIWGLKRLLFTEQVSSFSLDSLSLAIAPFNFLSPKPSPLLSSSPRHGERTIKEVTRKNHNSRRMLTPGASRKKKEREAFYSFKPSTHPLSVSASAQAQAAAKRQQPVSKPEEPASSNRLLAGYMAYEFLTKGTLFGQKFDPARAEAVPVGGGAAEWKSQKAGGGKEGSLKKEHQSYAEVASILKSDGAHIPDVVNPTQLARWIQIIHTPCLVGHVKIGCSTFQVMNIASDARLGCLDVIKKKHLRIVIKNMRKNHDDLPLFETKSAKRRTQFKLFIVSMLVGICSIFVYRLRYMPFPTKEEEGAVVILLVWIGLFVSELWFTLYWFVTLVVRWNPVYRHTFNDRLTLKYGEKDLPGVDIFVCTADPKAEPPLMVVNTVLSVMAYDYPPHKLSVYLSDDGASELTFYTLLEASEFSKEWLPFCNKFRVEPRSPEAYFTNNNKASQPLDDQWASIKRLYEDMKTRIESATKAGQISESIRRGHKGFREWDYVLSKRDHQTIIQILIDGRDPEAMDIDGHPLPTLVYLAREKRPQYHHNFKAGAMNSLIRVSANISNAPIILNLDCDMYSNHSESVKDAMCFFLDKEKGHEIAFVQFPQAFENLTQHDIYSSSLRVIMEVELRGFDTSGGPCYIGTGCFHRRESLSGKKYNEASKVILDWKRKNEDEGISAKALEETTKVLASCTFEENTQWGKEVALIFSSSRMGVMYGCLVEDVLTGLVIQCRGWRSVYYNPEKKAFLGAAPTTLLQTLVQHKRWAEGCLQIFLSKYCPMTYGYKKIPLGLRVSYLVYLLWSLNSFASLYYVTVPSLCLLKGISLFPQISSIWVAPFLYVFLGNRVYSLGEFLMCGGTYREWLNNQRMWLFNRTTSYFFTVLDHMLKLLGFTDEAFIITAKVADDDVSERYKQELMEFGITSPMFTILTTLALLNASGFIWGLKKLIFTQQSLVMNPFALQVVLCGLLVSINLPIYEAIVLRKDKGRLPNSVIYQSIMLTLVACSIVLY</sequence>
<feature type="transmembrane region" description="Helical" evidence="15">
    <location>
        <begin position="2206"/>
        <end position="2223"/>
    </location>
</feature>
<evidence type="ECO:0000256" key="10">
    <source>
        <dbReference type="ARBA" id="ARBA00060766"/>
    </source>
</evidence>
<dbReference type="InterPro" id="IPR029044">
    <property type="entry name" value="Nucleotide-diphossugar_trans"/>
</dbReference>
<feature type="transmembrane region" description="Helical" evidence="15">
    <location>
        <begin position="2299"/>
        <end position="2324"/>
    </location>
</feature>
<keyword evidence="4 15" id="KW-0812">Transmembrane</keyword>
<evidence type="ECO:0000256" key="13">
    <source>
        <dbReference type="PIRSR" id="PIRSR605150-3"/>
    </source>
</evidence>
<dbReference type="EMBL" id="JAATIQ010000130">
    <property type="protein sequence ID" value="KAF4379161.1"/>
    <property type="molecule type" value="Genomic_DNA"/>
</dbReference>
<feature type="binding site" evidence="12">
    <location>
        <position position="1790"/>
    </location>
    <ligand>
        <name>UDP-alpha-D-glucose</name>
        <dbReference type="ChEBI" id="CHEBI:58885"/>
    </ligand>
</feature>
<feature type="transmembrane region" description="Helical" evidence="15">
    <location>
        <begin position="1331"/>
        <end position="1357"/>
    </location>
</feature>
<evidence type="ECO:0000256" key="6">
    <source>
        <dbReference type="ARBA" id="ARBA00023034"/>
    </source>
</evidence>
<evidence type="ECO:0000256" key="1">
    <source>
        <dbReference type="ARBA" id="ARBA00004653"/>
    </source>
</evidence>
<evidence type="ECO:0000256" key="5">
    <source>
        <dbReference type="ARBA" id="ARBA00022989"/>
    </source>
</evidence>
<feature type="binding site" evidence="12">
    <location>
        <position position="1761"/>
    </location>
    <ligand>
        <name>UDP-alpha-D-glucose</name>
        <dbReference type="ChEBI" id="CHEBI:58885"/>
    </ligand>
</feature>
<feature type="transmembrane region" description="Helical" evidence="15">
    <location>
        <begin position="56"/>
        <end position="84"/>
    </location>
</feature>
<evidence type="ECO:0008006" key="18">
    <source>
        <dbReference type="Google" id="ProtNLM"/>
    </source>
</evidence>
<keyword evidence="6" id="KW-0333">Golgi apparatus</keyword>
<feature type="transmembrane region" description="Helical" evidence="15">
    <location>
        <begin position="774"/>
        <end position="797"/>
    </location>
</feature>
<evidence type="ECO:0000256" key="8">
    <source>
        <dbReference type="ARBA" id="ARBA00023316"/>
    </source>
</evidence>
<feature type="transmembrane region" description="Helical" evidence="15">
    <location>
        <begin position="1377"/>
        <end position="1397"/>
    </location>
</feature>
<evidence type="ECO:0000256" key="11">
    <source>
        <dbReference type="PIRSR" id="PIRSR605150-1"/>
    </source>
</evidence>
<dbReference type="GO" id="GO:0071555">
    <property type="term" value="P:cell wall organization"/>
    <property type="evidence" value="ECO:0007669"/>
    <property type="project" value="UniProtKB-KW"/>
</dbReference>
<feature type="binding site" evidence="13">
    <location>
        <position position="1954"/>
    </location>
    <ligand>
        <name>Mn(2+)</name>
        <dbReference type="ChEBI" id="CHEBI:29035"/>
    </ligand>
</feature>
<keyword evidence="2" id="KW-0328">Glycosyltransferase</keyword>
<keyword evidence="17" id="KW-1185">Reference proteome</keyword>
<keyword evidence="7 15" id="KW-0472">Membrane</keyword>
<reference evidence="16 17" key="1">
    <citation type="journal article" date="2020" name="bioRxiv">
        <title>Sequence and annotation of 42 cannabis genomes reveals extensive copy number variation in cannabinoid synthesis and pathogen resistance genes.</title>
        <authorList>
            <person name="Mckernan K.J."/>
            <person name="Helbert Y."/>
            <person name="Kane L.T."/>
            <person name="Ebling H."/>
            <person name="Zhang L."/>
            <person name="Liu B."/>
            <person name="Eaton Z."/>
            <person name="Mclaughlin S."/>
            <person name="Kingan S."/>
            <person name="Baybayan P."/>
            <person name="Concepcion G."/>
            <person name="Jordan M."/>
            <person name="Riva A."/>
            <person name="Barbazuk W."/>
            <person name="Harkins T."/>
        </authorList>
    </citation>
    <scope>NUCLEOTIDE SEQUENCE [LARGE SCALE GENOMIC DNA]</scope>
    <source>
        <strain evidence="17">cv. Jamaican Lion 4</strain>
        <tissue evidence="16">Leaf</tissue>
    </source>
</reference>
<comment type="similarity">
    <text evidence="10">Belongs to the glycosyltransferase 2 family. Plant cellulose synthase-like E subfamily.</text>
</comment>
<feature type="transmembrane region" description="Helical" evidence="15">
    <location>
        <begin position="2176"/>
        <end position="2194"/>
    </location>
</feature>
<feature type="region of interest" description="Disordered" evidence="14">
    <location>
        <begin position="1483"/>
        <end position="1506"/>
    </location>
</feature>
<dbReference type="FunFam" id="3.90.550.10:FF:000138">
    <property type="entry name" value="Cellulose synthase isolog"/>
    <property type="match status" value="3"/>
</dbReference>
<comment type="function">
    <text evidence="9">Thought to be a Golgi-localized beta-glycan synthase that polymerize the backbones of noncellulosic polysaccharides (hemicelluloses) of plant cell wall.</text>
</comment>
<keyword evidence="3" id="KW-0808">Transferase</keyword>
<feature type="transmembrane region" description="Helical" evidence="15">
    <location>
        <begin position="626"/>
        <end position="646"/>
    </location>
</feature>
<keyword evidence="5 15" id="KW-1133">Transmembrane helix</keyword>
<comment type="caution">
    <text evidence="16">The sequence shown here is derived from an EMBL/GenBank/DDBJ whole genome shotgun (WGS) entry which is preliminary data.</text>
</comment>
<keyword evidence="8" id="KW-0961">Cell wall biogenesis/degradation</keyword>
<organism evidence="16 17">
    <name type="scientific">Cannabis sativa</name>
    <name type="common">Hemp</name>
    <name type="synonym">Marijuana</name>
    <dbReference type="NCBI Taxonomy" id="3483"/>
    <lineage>
        <taxon>Eukaryota</taxon>
        <taxon>Viridiplantae</taxon>
        <taxon>Streptophyta</taxon>
        <taxon>Embryophyta</taxon>
        <taxon>Tracheophyta</taxon>
        <taxon>Spermatophyta</taxon>
        <taxon>Magnoliopsida</taxon>
        <taxon>eudicotyledons</taxon>
        <taxon>Gunneridae</taxon>
        <taxon>Pentapetalae</taxon>
        <taxon>rosids</taxon>
        <taxon>fabids</taxon>
        <taxon>Rosales</taxon>
        <taxon>Cannabaceae</taxon>
        <taxon>Cannabis</taxon>
    </lineage>
</organism>